<gene>
    <name evidence="4" type="primary">mug72</name>
    <name evidence="4" type="ORF">SOMG_02951</name>
</gene>
<evidence type="ECO:0000259" key="2">
    <source>
        <dbReference type="Pfam" id="PF02558"/>
    </source>
</evidence>
<name>A0AAF0AWC0_9SCHI</name>
<feature type="compositionally biased region" description="Polar residues" evidence="1">
    <location>
        <begin position="552"/>
        <end position="563"/>
    </location>
</feature>
<feature type="compositionally biased region" description="Low complexity" evidence="1">
    <location>
        <begin position="492"/>
        <end position="509"/>
    </location>
</feature>
<dbReference type="Gene3D" id="1.10.1040.10">
    <property type="entry name" value="N-(1-d-carboxylethyl)-l-norvaline Dehydrogenase, domain 2"/>
    <property type="match status" value="1"/>
</dbReference>
<reference evidence="4 5" key="1">
    <citation type="journal article" date="2023" name="G3 (Bethesda)">
        <title>A high-quality reference genome for the fission yeast Schizosaccharomyces osmophilus.</title>
        <authorList>
            <person name="Jia G.S."/>
            <person name="Zhang W.C."/>
            <person name="Liang Y."/>
            <person name="Liu X.H."/>
            <person name="Rhind N."/>
            <person name="Pidoux A."/>
            <person name="Brysch-Herzberg M."/>
            <person name="Du L.L."/>
        </authorList>
    </citation>
    <scope>NUCLEOTIDE SEQUENCE [LARGE SCALE GENOMIC DNA]</scope>
    <source>
        <strain evidence="4 5">CBS 15793</strain>
    </source>
</reference>
<dbReference type="Pfam" id="PF02558">
    <property type="entry name" value="ApbA"/>
    <property type="match status" value="1"/>
</dbReference>
<proteinExistence type="predicted"/>
<evidence type="ECO:0000259" key="3">
    <source>
        <dbReference type="Pfam" id="PF08546"/>
    </source>
</evidence>
<dbReference type="InterPro" id="IPR008927">
    <property type="entry name" value="6-PGluconate_DH-like_C_sf"/>
</dbReference>
<sequence>MSTEAISKLRVLSVGSNATSAFMGWRLSESQACHTSLIWRNRSESVMSEGIRIRSSVFGSTKWKPDVVVPTIEQLVTNDEPFDYVFVCLKIIPSVYDLGTAIKDVVTPGHTCVVLNTTGIVGAEKSIQETFPNNPIISFVIQDQFTQRGPLQFEHTAFAADTASSVMYLGLTDEEDEIPDSVQDAMIETLTLTLEAGGVSCTFLPKIQQKQWETGIGHMAFFPVSILNEEPNLSLIYRAKPFVKVIDGIMNEAFSIAATQGCDFPTEKRESLKRFIVNRMLAAPRPSYIFQDYLARRPLEVEVLLGYPVEIAEQHKVSVPYMETVYALFEAKAKKNLTSTPAVPQPIPAMPSSRISPPGLTARSPSRSTVGTSTRMGSMDDLLSKRQFASPPAFHAPSSRSMYKIPSASMVNLSSPVVTSPAGLGGRAMPTRFTGRNMRGSPFTMNKAGSVSDILSMSDGMVPNDPSETASVAGEAPSFDMLTLTQRRNRRNSQMSSSSMGIPSSASSSSDRRSTWTGRPPPHKGISEPVIPILEDPMTALYDTSRYPTRPPGSSTSSLNGNPTPKPTRPPSIASTSTTPRKFG</sequence>
<feature type="compositionally biased region" description="Polar residues" evidence="1">
    <location>
        <begin position="363"/>
        <end position="376"/>
    </location>
</feature>
<dbReference type="Gene3D" id="3.40.50.720">
    <property type="entry name" value="NAD(P)-binding Rossmann-like Domain"/>
    <property type="match status" value="1"/>
</dbReference>
<evidence type="ECO:0000313" key="5">
    <source>
        <dbReference type="Proteomes" id="UP001212411"/>
    </source>
</evidence>
<feature type="domain" description="Ketopantoate reductase C-terminal" evidence="3">
    <location>
        <begin position="207"/>
        <end position="332"/>
    </location>
</feature>
<protein>
    <submittedName>
        <fullName evidence="4">Oxidoreductase</fullName>
    </submittedName>
</protein>
<dbReference type="PANTHER" id="PTHR21708:SF44">
    <property type="entry name" value="MEIOTICALLY UP-REGULATED GENE 72 PROTEIN"/>
    <property type="match status" value="1"/>
</dbReference>
<keyword evidence="5" id="KW-1185">Reference proteome</keyword>
<dbReference type="Proteomes" id="UP001212411">
    <property type="component" value="Chromosome 2"/>
</dbReference>
<dbReference type="InterPro" id="IPR013328">
    <property type="entry name" value="6PGD_dom2"/>
</dbReference>
<dbReference type="FunFam" id="1.10.1040.10:FF:000017">
    <property type="entry name" value="2-dehydropantoate 2-reductase"/>
    <property type="match status" value="1"/>
</dbReference>
<dbReference type="FunFam" id="3.40.50.720:FF:000424">
    <property type="entry name" value="Meiotically up-regulated gene 72 protein"/>
    <property type="match status" value="1"/>
</dbReference>
<dbReference type="KEGG" id="som:SOMG_02951"/>
<feature type="region of interest" description="Disordered" evidence="1">
    <location>
        <begin position="456"/>
        <end position="584"/>
    </location>
</feature>
<evidence type="ECO:0000256" key="1">
    <source>
        <dbReference type="SAM" id="MobiDB-lite"/>
    </source>
</evidence>
<dbReference type="EMBL" id="CP115612">
    <property type="protein sequence ID" value="WBW74491.1"/>
    <property type="molecule type" value="Genomic_DNA"/>
</dbReference>
<feature type="domain" description="Ketopantoate reductase N-terminal" evidence="2">
    <location>
        <begin position="12"/>
        <end position="158"/>
    </location>
</feature>
<dbReference type="AlphaFoldDB" id="A0AAF0AWC0"/>
<dbReference type="RefSeq" id="XP_056038734.1">
    <property type="nucleotide sequence ID" value="XM_056181742.1"/>
</dbReference>
<dbReference type="GO" id="GO:0005737">
    <property type="term" value="C:cytoplasm"/>
    <property type="evidence" value="ECO:0007669"/>
    <property type="project" value="TreeGrafter"/>
</dbReference>
<dbReference type="InterPro" id="IPR013332">
    <property type="entry name" value="KPR_N"/>
</dbReference>
<dbReference type="InterPro" id="IPR013752">
    <property type="entry name" value="KPA_reductase"/>
</dbReference>
<feature type="compositionally biased region" description="Polar residues" evidence="1">
    <location>
        <begin position="573"/>
        <end position="584"/>
    </location>
</feature>
<dbReference type="InterPro" id="IPR051402">
    <property type="entry name" value="KPR-Related"/>
</dbReference>
<feature type="region of interest" description="Disordered" evidence="1">
    <location>
        <begin position="340"/>
        <end position="377"/>
    </location>
</feature>
<dbReference type="SUPFAM" id="SSF48179">
    <property type="entry name" value="6-phosphogluconate dehydrogenase C-terminal domain-like"/>
    <property type="match status" value="1"/>
</dbReference>
<dbReference type="PANTHER" id="PTHR21708">
    <property type="entry name" value="PROBABLE 2-DEHYDROPANTOATE 2-REDUCTASE"/>
    <property type="match status" value="1"/>
</dbReference>
<dbReference type="Pfam" id="PF08546">
    <property type="entry name" value="ApbA_C"/>
    <property type="match status" value="1"/>
</dbReference>
<accession>A0AAF0AWC0</accession>
<evidence type="ECO:0000313" key="4">
    <source>
        <dbReference type="EMBL" id="WBW74491.1"/>
    </source>
</evidence>
<organism evidence="4 5">
    <name type="scientific">Schizosaccharomyces osmophilus</name>
    <dbReference type="NCBI Taxonomy" id="2545709"/>
    <lineage>
        <taxon>Eukaryota</taxon>
        <taxon>Fungi</taxon>
        <taxon>Dikarya</taxon>
        <taxon>Ascomycota</taxon>
        <taxon>Taphrinomycotina</taxon>
        <taxon>Schizosaccharomycetes</taxon>
        <taxon>Schizosaccharomycetales</taxon>
        <taxon>Schizosaccharomycetaceae</taxon>
        <taxon>Schizosaccharomyces</taxon>
    </lineage>
</organism>
<dbReference type="GeneID" id="80876431"/>